<dbReference type="PANTHER" id="PTHR44688:SF16">
    <property type="entry name" value="DNA-BINDING TRANSCRIPTIONAL ACTIVATOR DEVR_DOSR"/>
    <property type="match status" value="1"/>
</dbReference>
<dbReference type="InterPro" id="IPR016032">
    <property type="entry name" value="Sig_transdc_resp-reg_C-effctor"/>
</dbReference>
<dbReference type="Pfam" id="PF00196">
    <property type="entry name" value="GerE"/>
    <property type="match status" value="1"/>
</dbReference>
<keyword evidence="3" id="KW-0804">Transcription</keyword>
<dbReference type="PRINTS" id="PR00038">
    <property type="entry name" value="HTHLUXR"/>
</dbReference>
<reference evidence="5 6" key="1">
    <citation type="journal article" date="2018" name="Front. Microbiol.">
        <title>Pseudomonas rhizophila S211, a New Plant Growth-Promoting Rhizobacterium with Potential in Pesticide-Bioremediation.</title>
        <authorList>
            <person name="Hassen W."/>
            <person name="Neifar M."/>
            <person name="Cherif H."/>
            <person name="Najjari A."/>
            <person name="Chouchane H."/>
            <person name="Driouich R.C."/>
            <person name="Salah A."/>
            <person name="Naili F."/>
            <person name="Mosbah A."/>
            <person name="Souissi Y."/>
            <person name="Raddadi N."/>
            <person name="Ouzari H.I."/>
            <person name="Fava F."/>
            <person name="Cherif A."/>
        </authorList>
    </citation>
    <scope>NUCLEOTIDE SEQUENCE [LARGE SCALE GENOMIC DNA]</scope>
    <source>
        <strain evidence="5 6">S211</strain>
    </source>
</reference>
<dbReference type="Gene3D" id="1.10.10.10">
    <property type="entry name" value="Winged helix-like DNA-binding domain superfamily/Winged helix DNA-binding domain"/>
    <property type="match status" value="1"/>
</dbReference>
<dbReference type="EMBL" id="CP024081">
    <property type="protein sequence ID" value="AVU77306.1"/>
    <property type="molecule type" value="Genomic_DNA"/>
</dbReference>
<evidence type="ECO:0000256" key="3">
    <source>
        <dbReference type="ARBA" id="ARBA00023163"/>
    </source>
</evidence>
<dbReference type="PROSITE" id="PS50043">
    <property type="entry name" value="HTH_LUXR_2"/>
    <property type="match status" value="1"/>
</dbReference>
<dbReference type="SUPFAM" id="SSF75516">
    <property type="entry name" value="Pheromone-binding domain of LuxR-like quorum-sensing transcription factors"/>
    <property type="match status" value="1"/>
</dbReference>
<organism evidence="5 6">
    <name type="scientific">Pseudomonas rhizophila</name>
    <dbReference type="NCBI Taxonomy" id="2045200"/>
    <lineage>
        <taxon>Bacteria</taxon>
        <taxon>Pseudomonadati</taxon>
        <taxon>Pseudomonadota</taxon>
        <taxon>Gammaproteobacteria</taxon>
        <taxon>Pseudomonadales</taxon>
        <taxon>Pseudomonadaceae</taxon>
        <taxon>Pseudomonas</taxon>
    </lineage>
</organism>
<dbReference type="CDD" id="cd06170">
    <property type="entry name" value="LuxR_C_like"/>
    <property type="match status" value="1"/>
</dbReference>
<evidence type="ECO:0000313" key="5">
    <source>
        <dbReference type="EMBL" id="AVU77306.1"/>
    </source>
</evidence>
<sequence length="238" mass="27346">MVIDWREDFIALVAGCTYENQLFNELVKITTDLGFEFCSYGLRLSSPLASAQYFLLSNYPDAWEKKYIAGDYFSQDPTVEHGLIRSIPLRWSAQQQNPGRGFWEEARHYNLNHGWCLSSRREHNSIGLLSVSRSSERISIQEMESKETKLIWLTHLVHEAMAQFFSAKTMVDTYKPMTAREKEILRWTASGKTYVEIGIILNIDIRTVKFHLVNAMRKLRASNKTEAAIKASLSGLLS</sequence>
<keyword evidence="2" id="KW-0238">DNA-binding</keyword>
<keyword evidence="6" id="KW-1185">Reference proteome</keyword>
<protein>
    <submittedName>
        <fullName evidence="5">LuxR family transcriptional regulator</fullName>
    </submittedName>
</protein>
<dbReference type="InterPro" id="IPR036388">
    <property type="entry name" value="WH-like_DNA-bd_sf"/>
</dbReference>
<dbReference type="InterPro" id="IPR000792">
    <property type="entry name" value="Tscrpt_reg_LuxR_C"/>
</dbReference>
<dbReference type="InterPro" id="IPR005143">
    <property type="entry name" value="TF_LuxR_autoind-bd_dom"/>
</dbReference>
<feature type="domain" description="HTH luxR-type" evidence="4">
    <location>
        <begin position="170"/>
        <end position="235"/>
    </location>
</feature>
<dbReference type="Pfam" id="PF03472">
    <property type="entry name" value="Autoind_bind"/>
    <property type="match status" value="1"/>
</dbReference>
<dbReference type="PROSITE" id="PS00622">
    <property type="entry name" value="HTH_LUXR_1"/>
    <property type="match status" value="1"/>
</dbReference>
<gene>
    <name evidence="5" type="ORF">CRX69_19730</name>
</gene>
<evidence type="ECO:0000256" key="2">
    <source>
        <dbReference type="ARBA" id="ARBA00023125"/>
    </source>
</evidence>
<evidence type="ECO:0000256" key="1">
    <source>
        <dbReference type="ARBA" id="ARBA00023015"/>
    </source>
</evidence>
<dbReference type="PANTHER" id="PTHR44688">
    <property type="entry name" value="DNA-BINDING TRANSCRIPTIONAL ACTIVATOR DEVR_DOSR"/>
    <property type="match status" value="1"/>
</dbReference>
<proteinExistence type="predicted"/>
<dbReference type="SMART" id="SM00421">
    <property type="entry name" value="HTH_LUXR"/>
    <property type="match status" value="1"/>
</dbReference>
<dbReference type="SUPFAM" id="SSF46894">
    <property type="entry name" value="C-terminal effector domain of the bipartite response regulators"/>
    <property type="match status" value="1"/>
</dbReference>
<evidence type="ECO:0000259" key="4">
    <source>
        <dbReference type="PROSITE" id="PS50043"/>
    </source>
</evidence>
<evidence type="ECO:0000313" key="6">
    <source>
        <dbReference type="Proteomes" id="UP000241936"/>
    </source>
</evidence>
<dbReference type="Proteomes" id="UP000241936">
    <property type="component" value="Chromosome"/>
</dbReference>
<dbReference type="InterPro" id="IPR036693">
    <property type="entry name" value="TF_LuxR_autoind-bd_dom_sf"/>
</dbReference>
<keyword evidence="1" id="KW-0805">Transcription regulation</keyword>
<dbReference type="Gene3D" id="3.30.450.80">
    <property type="entry name" value="Transcription factor LuxR-like, autoinducer-binding domain"/>
    <property type="match status" value="1"/>
</dbReference>
<accession>A0ABM6UII8</accession>
<name>A0ABM6UII8_9PSED</name>